<keyword evidence="3" id="KW-1185">Reference proteome</keyword>
<name>A0A0C3F009_PILCF</name>
<keyword evidence="1" id="KW-1133">Transmembrane helix</keyword>
<reference evidence="3" key="2">
    <citation type="submission" date="2015-01" db="EMBL/GenBank/DDBJ databases">
        <title>Evolutionary Origins and Diversification of the Mycorrhizal Mutualists.</title>
        <authorList>
            <consortium name="DOE Joint Genome Institute"/>
            <consortium name="Mycorrhizal Genomics Consortium"/>
            <person name="Kohler A."/>
            <person name="Kuo A."/>
            <person name="Nagy L.G."/>
            <person name="Floudas D."/>
            <person name="Copeland A."/>
            <person name="Barry K.W."/>
            <person name="Cichocki N."/>
            <person name="Veneault-Fourrey C."/>
            <person name="LaButti K."/>
            <person name="Lindquist E.A."/>
            <person name="Lipzen A."/>
            <person name="Lundell T."/>
            <person name="Morin E."/>
            <person name="Murat C."/>
            <person name="Riley R."/>
            <person name="Ohm R."/>
            <person name="Sun H."/>
            <person name="Tunlid A."/>
            <person name="Henrissat B."/>
            <person name="Grigoriev I.V."/>
            <person name="Hibbett D.S."/>
            <person name="Martin F."/>
        </authorList>
    </citation>
    <scope>NUCLEOTIDE SEQUENCE [LARGE SCALE GENOMIC DNA]</scope>
    <source>
        <strain evidence="3">F 1598</strain>
    </source>
</reference>
<dbReference type="InParanoid" id="A0A0C3F009"/>
<reference evidence="2 3" key="1">
    <citation type="submission" date="2014-04" db="EMBL/GenBank/DDBJ databases">
        <authorList>
            <consortium name="DOE Joint Genome Institute"/>
            <person name="Kuo A."/>
            <person name="Tarkka M."/>
            <person name="Buscot F."/>
            <person name="Kohler A."/>
            <person name="Nagy L.G."/>
            <person name="Floudas D."/>
            <person name="Copeland A."/>
            <person name="Barry K.W."/>
            <person name="Cichocki N."/>
            <person name="Veneault-Fourrey C."/>
            <person name="LaButti K."/>
            <person name="Lindquist E.A."/>
            <person name="Lipzen A."/>
            <person name="Lundell T."/>
            <person name="Morin E."/>
            <person name="Murat C."/>
            <person name="Sun H."/>
            <person name="Tunlid A."/>
            <person name="Henrissat B."/>
            <person name="Grigoriev I.V."/>
            <person name="Hibbett D.S."/>
            <person name="Martin F."/>
            <person name="Nordberg H.P."/>
            <person name="Cantor M.N."/>
            <person name="Hua S.X."/>
        </authorList>
    </citation>
    <scope>NUCLEOTIDE SEQUENCE [LARGE SCALE GENOMIC DNA]</scope>
    <source>
        <strain evidence="2 3">F 1598</strain>
    </source>
</reference>
<dbReference type="Proteomes" id="UP000054166">
    <property type="component" value="Unassembled WGS sequence"/>
</dbReference>
<gene>
    <name evidence="2" type="ORF">PILCRDRAFT_726664</name>
</gene>
<evidence type="ECO:0000313" key="2">
    <source>
        <dbReference type="EMBL" id="KIM73509.1"/>
    </source>
</evidence>
<evidence type="ECO:0000313" key="3">
    <source>
        <dbReference type="Proteomes" id="UP000054166"/>
    </source>
</evidence>
<evidence type="ECO:0000256" key="1">
    <source>
        <dbReference type="SAM" id="Phobius"/>
    </source>
</evidence>
<keyword evidence="1" id="KW-0812">Transmembrane</keyword>
<dbReference type="HOGENOM" id="CLU_3015022_0_0_1"/>
<protein>
    <submittedName>
        <fullName evidence="2">Uncharacterized protein</fullName>
    </submittedName>
</protein>
<organism evidence="2 3">
    <name type="scientific">Piloderma croceum (strain F 1598)</name>
    <dbReference type="NCBI Taxonomy" id="765440"/>
    <lineage>
        <taxon>Eukaryota</taxon>
        <taxon>Fungi</taxon>
        <taxon>Dikarya</taxon>
        <taxon>Basidiomycota</taxon>
        <taxon>Agaricomycotina</taxon>
        <taxon>Agaricomycetes</taxon>
        <taxon>Agaricomycetidae</taxon>
        <taxon>Atheliales</taxon>
        <taxon>Atheliaceae</taxon>
        <taxon>Piloderma</taxon>
    </lineage>
</organism>
<keyword evidence="1" id="KW-0472">Membrane</keyword>
<feature type="transmembrane region" description="Helical" evidence="1">
    <location>
        <begin position="33"/>
        <end position="51"/>
    </location>
</feature>
<dbReference type="AlphaFoldDB" id="A0A0C3F009"/>
<proteinExistence type="predicted"/>
<accession>A0A0C3F009</accession>
<sequence>MPQASLLHDLRIPTISNVRPRKAAEPATSPFPFFWVAPSCIGAFFCVFYFFKLYYI</sequence>
<dbReference type="EMBL" id="KN833080">
    <property type="protein sequence ID" value="KIM73509.1"/>
    <property type="molecule type" value="Genomic_DNA"/>
</dbReference>